<name>A0A4R2NSA5_9BACL</name>
<dbReference type="RefSeq" id="WP_132746873.1">
    <property type="nucleotide sequence ID" value="NZ_SLXK01000023.1"/>
</dbReference>
<dbReference type="Proteomes" id="UP000295416">
    <property type="component" value="Unassembled WGS sequence"/>
</dbReference>
<feature type="transmembrane region" description="Helical" evidence="2">
    <location>
        <begin position="50"/>
        <end position="72"/>
    </location>
</feature>
<accession>A0A4R2NSA5</accession>
<evidence type="ECO:0000256" key="2">
    <source>
        <dbReference type="SAM" id="Phobius"/>
    </source>
</evidence>
<keyword evidence="2" id="KW-1133">Transmembrane helix</keyword>
<organism evidence="4 5">
    <name type="scientific">Scopulibacillus darangshiensis</name>
    <dbReference type="NCBI Taxonomy" id="442528"/>
    <lineage>
        <taxon>Bacteria</taxon>
        <taxon>Bacillati</taxon>
        <taxon>Bacillota</taxon>
        <taxon>Bacilli</taxon>
        <taxon>Bacillales</taxon>
        <taxon>Sporolactobacillaceae</taxon>
        <taxon>Scopulibacillus</taxon>
    </lineage>
</organism>
<evidence type="ECO:0000313" key="4">
    <source>
        <dbReference type="EMBL" id="TCP24839.1"/>
    </source>
</evidence>
<keyword evidence="2" id="KW-0812">Transmembrane</keyword>
<feature type="transmembrane region" description="Helical" evidence="2">
    <location>
        <begin position="12"/>
        <end position="30"/>
    </location>
</feature>
<evidence type="ECO:0000256" key="1">
    <source>
        <dbReference type="ARBA" id="ARBA00010792"/>
    </source>
</evidence>
<dbReference type="PANTHER" id="PTHR42709">
    <property type="entry name" value="ALKALINE PHOSPHATASE LIKE PROTEIN"/>
    <property type="match status" value="1"/>
</dbReference>
<dbReference type="PANTHER" id="PTHR42709:SF9">
    <property type="entry name" value="ALKALINE PHOSPHATASE LIKE PROTEIN"/>
    <property type="match status" value="1"/>
</dbReference>
<keyword evidence="5" id="KW-1185">Reference proteome</keyword>
<dbReference type="InterPro" id="IPR051311">
    <property type="entry name" value="DedA_domain"/>
</dbReference>
<dbReference type="OrthoDB" id="9782291at2"/>
<gene>
    <name evidence="4" type="ORF">EV207_12310</name>
</gene>
<dbReference type="Pfam" id="PF09335">
    <property type="entry name" value="VTT_dom"/>
    <property type="match status" value="1"/>
</dbReference>
<evidence type="ECO:0000313" key="5">
    <source>
        <dbReference type="Proteomes" id="UP000295416"/>
    </source>
</evidence>
<reference evidence="4 5" key="1">
    <citation type="submission" date="2019-03" db="EMBL/GenBank/DDBJ databases">
        <title>Genomic Encyclopedia of Type Strains, Phase IV (KMG-IV): sequencing the most valuable type-strain genomes for metagenomic binning, comparative biology and taxonomic classification.</title>
        <authorList>
            <person name="Goeker M."/>
        </authorList>
    </citation>
    <scope>NUCLEOTIDE SEQUENCE [LARGE SCALE GENOMIC DNA]</scope>
    <source>
        <strain evidence="4 5">DSM 19377</strain>
    </source>
</reference>
<keyword evidence="2" id="KW-0472">Membrane</keyword>
<proteinExistence type="inferred from homology"/>
<feature type="domain" description="VTT" evidence="3">
    <location>
        <begin position="30"/>
        <end position="156"/>
    </location>
</feature>
<evidence type="ECO:0000259" key="3">
    <source>
        <dbReference type="Pfam" id="PF09335"/>
    </source>
</evidence>
<dbReference type="GO" id="GO:0005886">
    <property type="term" value="C:plasma membrane"/>
    <property type="evidence" value="ECO:0007669"/>
    <property type="project" value="TreeGrafter"/>
</dbReference>
<comment type="similarity">
    <text evidence="1">Belongs to the DedA family.</text>
</comment>
<feature type="transmembrane region" description="Helical" evidence="2">
    <location>
        <begin position="170"/>
        <end position="189"/>
    </location>
</feature>
<protein>
    <submittedName>
        <fullName evidence="4">Membrane protein DedA with SNARE-associated domain</fullName>
    </submittedName>
</protein>
<feature type="transmembrane region" description="Helical" evidence="2">
    <location>
        <begin position="138"/>
        <end position="158"/>
    </location>
</feature>
<dbReference type="InterPro" id="IPR032816">
    <property type="entry name" value="VTT_dom"/>
</dbReference>
<dbReference type="AlphaFoldDB" id="A0A4R2NSA5"/>
<dbReference type="EMBL" id="SLXK01000023">
    <property type="protein sequence ID" value="TCP24839.1"/>
    <property type="molecule type" value="Genomic_DNA"/>
</dbReference>
<sequence length="258" mass="29271">MISTFIELINSHGYLILFLSLMLELIALPIPTEILMSYAGYLAFNGEMSWTLSMVVGILGSVSGMTIAYIIGLKLGFPFFQKYGRFVHLSPERLNKMSNTFNRYRIPLLLFACFIPGVRHLTGYSAGINRLSFRSFAFFSYLGAAIWVSTFVTLGKVLGPHYTLIETSAGKVIIPLILISAAMVILYRVTKGTRVRIKKCLLHLIKGRCYYFRSILNQLFQSVLKQKSLSFILNSRTLSKWPIKAVLTLFLILFKLKR</sequence>
<comment type="caution">
    <text evidence="4">The sequence shown here is derived from an EMBL/GenBank/DDBJ whole genome shotgun (WGS) entry which is preliminary data.</text>
</comment>